<reference evidence="2 3" key="1">
    <citation type="journal article" date="2013" name="Genome Announc.">
        <title>Draft Genome Sequence of Arcticibacter svalbardensis Strain MN12-7T, a Member of the Family Sphingobacteriaceae Isolated from an Arctic Soil Sample.</title>
        <authorList>
            <person name="Shivaji S."/>
            <person name="Ara S."/>
            <person name="Prasad S."/>
            <person name="Manasa B.P."/>
            <person name="Begum Z."/>
            <person name="Singh A."/>
            <person name="Kumar Pinnaka A."/>
        </authorList>
    </citation>
    <scope>NUCLEOTIDE SEQUENCE [LARGE SCALE GENOMIC DNA]</scope>
    <source>
        <strain evidence="2 3">MN12-7</strain>
    </source>
</reference>
<keyword evidence="1" id="KW-1133">Transmembrane helix</keyword>
<dbReference type="AlphaFoldDB" id="R9H0F1"/>
<sequence length="264" mass="30672">MKRQWLEFGKIYVISLGIVAGIIIGFYGLFFFNLIKDRSAGEFISLLYLRGPLFCILGVLFLTIAANTHFSQLGQKPKLIVELMIPASTLEKFLIGLFISIFLPLLSYLLVFFLIDFTFVFVYVSDLKNTYYAQSIENIHIESVKEAVMNTYYPDYFFEKNLPTLFKPLYVIPIFISSLFFLGSVYFTKSQYVKTMISLMVFCGIWITFIVYTTKYLFEDKVKIGSYNLIESNQSAEWLTVVFIALLSIVFWAITYVRLREKEV</sequence>
<comment type="caution">
    <text evidence="2">The sequence shown here is derived from an EMBL/GenBank/DDBJ whole genome shotgun (WGS) entry which is preliminary data.</text>
</comment>
<proteinExistence type="predicted"/>
<feature type="transmembrane region" description="Helical" evidence="1">
    <location>
        <begin position="12"/>
        <end position="35"/>
    </location>
</feature>
<evidence type="ECO:0000313" key="2">
    <source>
        <dbReference type="EMBL" id="EOR94679.1"/>
    </source>
</evidence>
<evidence type="ECO:0000256" key="1">
    <source>
        <dbReference type="SAM" id="Phobius"/>
    </source>
</evidence>
<dbReference type="Proteomes" id="UP000014174">
    <property type="component" value="Unassembled WGS sequence"/>
</dbReference>
<evidence type="ECO:0000313" key="3">
    <source>
        <dbReference type="Proteomes" id="UP000014174"/>
    </source>
</evidence>
<feature type="transmembrane region" description="Helical" evidence="1">
    <location>
        <begin position="47"/>
        <end position="66"/>
    </location>
</feature>
<accession>R9H0F1</accession>
<name>R9H0F1_9SPHI</name>
<feature type="transmembrane region" description="Helical" evidence="1">
    <location>
        <begin position="199"/>
        <end position="218"/>
    </location>
</feature>
<dbReference type="EMBL" id="AQPN01000079">
    <property type="protein sequence ID" value="EOR94679.1"/>
    <property type="molecule type" value="Genomic_DNA"/>
</dbReference>
<feature type="transmembrane region" description="Helical" evidence="1">
    <location>
        <begin position="93"/>
        <end position="124"/>
    </location>
</feature>
<keyword evidence="3" id="KW-1185">Reference proteome</keyword>
<keyword evidence="1" id="KW-0472">Membrane</keyword>
<gene>
    <name evidence="2" type="ORF">ADIARSV_2277</name>
</gene>
<dbReference type="eggNOG" id="ENOG5032Z65">
    <property type="taxonomic scope" value="Bacteria"/>
</dbReference>
<feature type="transmembrane region" description="Helical" evidence="1">
    <location>
        <begin position="238"/>
        <end position="259"/>
    </location>
</feature>
<feature type="transmembrane region" description="Helical" evidence="1">
    <location>
        <begin position="169"/>
        <end position="187"/>
    </location>
</feature>
<dbReference type="STRING" id="1150600.ADIARSV_2277"/>
<protein>
    <submittedName>
        <fullName evidence="2">Uncharacterized protein</fullName>
    </submittedName>
</protein>
<organism evidence="2 3">
    <name type="scientific">Arcticibacter svalbardensis MN12-7</name>
    <dbReference type="NCBI Taxonomy" id="1150600"/>
    <lineage>
        <taxon>Bacteria</taxon>
        <taxon>Pseudomonadati</taxon>
        <taxon>Bacteroidota</taxon>
        <taxon>Sphingobacteriia</taxon>
        <taxon>Sphingobacteriales</taxon>
        <taxon>Sphingobacteriaceae</taxon>
        <taxon>Arcticibacter</taxon>
    </lineage>
</organism>
<keyword evidence="1" id="KW-0812">Transmembrane</keyword>